<feature type="binding site" evidence="4">
    <location>
        <position position="173"/>
    </location>
    <ligand>
        <name>Mg(2+)</name>
        <dbReference type="ChEBI" id="CHEBI:18420"/>
    </ligand>
</feature>
<dbReference type="Gene3D" id="3.20.20.120">
    <property type="entry name" value="Enolase-like C-terminal domain"/>
    <property type="match status" value="1"/>
</dbReference>
<dbReference type="NCBIfam" id="NF002782">
    <property type="entry name" value="PRK02901.1"/>
    <property type="match status" value="1"/>
</dbReference>
<dbReference type="InterPro" id="IPR010196">
    <property type="entry name" value="OSB_synthase_MenC1"/>
</dbReference>
<organism evidence="6 7">
    <name type="scientific">Agrococcus casei LMG 22410</name>
    <dbReference type="NCBI Taxonomy" id="1255656"/>
    <lineage>
        <taxon>Bacteria</taxon>
        <taxon>Bacillati</taxon>
        <taxon>Actinomycetota</taxon>
        <taxon>Actinomycetes</taxon>
        <taxon>Micrococcales</taxon>
        <taxon>Microbacteriaceae</taxon>
        <taxon>Agrococcus</taxon>
    </lineage>
</organism>
<dbReference type="Pfam" id="PF13378">
    <property type="entry name" value="MR_MLE_C"/>
    <property type="match status" value="1"/>
</dbReference>
<keyword evidence="4" id="KW-0474">Menaquinone biosynthesis</keyword>
<accession>A0A1R4G9P4</accession>
<dbReference type="Pfam" id="PF18374">
    <property type="entry name" value="Enolase_like_N"/>
    <property type="match status" value="1"/>
</dbReference>
<name>A0A1R4G9P4_9MICO</name>
<feature type="domain" description="Mandelate racemase/muconate lactonizing enzyme C-terminal" evidence="5">
    <location>
        <begin position="98"/>
        <end position="195"/>
    </location>
</feature>
<comment type="pathway">
    <text evidence="4">Quinol/quinone metabolism; 1,4-dihydroxy-2-naphthoate biosynthesis; 1,4-dihydroxy-2-naphthoate from chorismate: step 4/7.</text>
</comment>
<dbReference type="Proteomes" id="UP000195787">
    <property type="component" value="Unassembled WGS sequence"/>
</dbReference>
<comment type="function">
    <text evidence="4">Converts 2-succinyl-6-hydroxy-2,4-cyclohexadiene-1-carboxylate (SHCHC) to 2-succinylbenzoate (OSB).</text>
</comment>
<dbReference type="GO" id="GO:0009234">
    <property type="term" value="P:menaquinone biosynthetic process"/>
    <property type="evidence" value="ECO:0007669"/>
    <property type="project" value="UniProtKB-UniRule"/>
</dbReference>
<comment type="catalytic activity">
    <reaction evidence="4">
        <text>(1R,6R)-6-hydroxy-2-succinyl-cyclohexa-2,4-diene-1-carboxylate = 2-succinylbenzoate + H2O</text>
        <dbReference type="Rhea" id="RHEA:10196"/>
        <dbReference type="ChEBI" id="CHEBI:15377"/>
        <dbReference type="ChEBI" id="CHEBI:18325"/>
        <dbReference type="ChEBI" id="CHEBI:58689"/>
        <dbReference type="EC" id="4.2.1.113"/>
    </reaction>
</comment>
<dbReference type="UniPathway" id="UPA01057">
    <property type="reaction ID" value="UER00165"/>
</dbReference>
<protein>
    <recommendedName>
        <fullName evidence="4">o-succinylbenzoate synthase</fullName>
        <shortName evidence="4">OSB synthase</shortName>
        <shortName evidence="4">OSBS</shortName>
        <ecNumber evidence="4">4.2.1.113</ecNumber>
    </recommendedName>
    <alternativeName>
        <fullName evidence="4">4-(2'-carboxyphenyl)-4-oxybutyric acid synthase</fullName>
    </alternativeName>
    <alternativeName>
        <fullName evidence="4">o-succinylbenzoic acid synthase</fullName>
    </alternativeName>
</protein>
<dbReference type="EC" id="4.2.1.113" evidence="4"/>
<dbReference type="EMBL" id="FUHU01000041">
    <property type="protein sequence ID" value="SJM64876.1"/>
    <property type="molecule type" value="Genomic_DNA"/>
</dbReference>
<evidence type="ECO:0000313" key="7">
    <source>
        <dbReference type="Proteomes" id="UP000195787"/>
    </source>
</evidence>
<dbReference type="SFLD" id="SFLDF00009">
    <property type="entry name" value="o-succinylbenzoate_synthase"/>
    <property type="match status" value="1"/>
</dbReference>
<feature type="active site" description="Proton donor" evidence="4">
    <location>
        <position position="117"/>
    </location>
</feature>
<dbReference type="GeneID" id="303173574"/>
<reference evidence="6 7" key="1">
    <citation type="submission" date="2017-02" db="EMBL/GenBank/DDBJ databases">
        <authorList>
            <person name="Peterson S.W."/>
        </authorList>
    </citation>
    <scope>NUCLEOTIDE SEQUENCE [LARGE SCALE GENOMIC DNA]</scope>
    <source>
        <strain evidence="6 7">LMG 22410</strain>
    </source>
</reference>
<dbReference type="InterPro" id="IPR029065">
    <property type="entry name" value="Enolase_C-like"/>
</dbReference>
<dbReference type="InterPro" id="IPR013342">
    <property type="entry name" value="Mandelate_racemase_C"/>
</dbReference>
<dbReference type="AlphaFoldDB" id="A0A1R4G9P4"/>
<evidence type="ECO:0000256" key="3">
    <source>
        <dbReference type="ARBA" id="ARBA00023239"/>
    </source>
</evidence>
<keyword evidence="2 4" id="KW-0460">Magnesium</keyword>
<dbReference type="SFLD" id="SFLDS00001">
    <property type="entry name" value="Enolase"/>
    <property type="match status" value="1"/>
</dbReference>
<dbReference type="GO" id="GO:0000287">
    <property type="term" value="F:magnesium ion binding"/>
    <property type="evidence" value="ECO:0007669"/>
    <property type="project" value="UniProtKB-UniRule"/>
</dbReference>
<keyword evidence="1 4" id="KW-0479">Metal-binding</keyword>
<dbReference type="RefSeq" id="WP_086992433.1">
    <property type="nucleotide sequence ID" value="NZ_FUHU01000041.1"/>
</dbReference>
<dbReference type="InterPro" id="IPR036849">
    <property type="entry name" value="Enolase-like_C_sf"/>
</dbReference>
<evidence type="ECO:0000256" key="4">
    <source>
        <dbReference type="HAMAP-Rule" id="MF_00470"/>
    </source>
</evidence>
<dbReference type="PANTHER" id="PTHR48073:SF2">
    <property type="entry name" value="O-SUCCINYLBENZOATE SYNTHASE"/>
    <property type="match status" value="1"/>
</dbReference>
<dbReference type="SMART" id="SM00922">
    <property type="entry name" value="MR_MLE"/>
    <property type="match status" value="1"/>
</dbReference>
<dbReference type="GO" id="GO:0043748">
    <property type="term" value="F:O-succinylbenzoate synthase activity"/>
    <property type="evidence" value="ECO:0007669"/>
    <property type="project" value="UniProtKB-EC"/>
</dbReference>
<evidence type="ECO:0000256" key="1">
    <source>
        <dbReference type="ARBA" id="ARBA00022723"/>
    </source>
</evidence>
<dbReference type="SUPFAM" id="SSF51604">
    <property type="entry name" value="Enolase C-terminal domain-like"/>
    <property type="match status" value="1"/>
</dbReference>
<sequence length="338" mass="36915">MPESQPNADGSAAVSLESLLAGMRVVSLPMTVRFRGITEREAALLPIGDRWVEWSPFLEYEAPEASRWLRAALTTFDTPSAPLRDRVPVNATLPAVPADQAVQVLERYGRWRTVKIKVAERGQRLDDDVARVRAVRERFPEARIRIDANGGWDLDQAETALRTLEPFGLEYAEQPVAQLHDLVTLRTRFDRIPIAADESVRKAEDPLRVARMGAADIVVVKVQPLGGVSAALDTVVASGLPAVVSSALDTSVGLAAGVQLAARLPSLDYDCGLSTGALLGGDVVRRRLLPEWDGDAAVLPVTQPEVDEGLLDEFAAADERQQHWRQRLIDCWPLAQAV</sequence>
<comment type="similarity">
    <text evidence="4">Belongs to the mandelate racemase/muconate lactonizing enzyme family. MenC type 1 subfamily.</text>
</comment>
<keyword evidence="3 4" id="KW-0456">Lyase</keyword>
<dbReference type="OrthoDB" id="3725747at2"/>
<feature type="binding site" evidence="4">
    <location>
        <position position="197"/>
    </location>
    <ligand>
        <name>Mg(2+)</name>
        <dbReference type="ChEBI" id="CHEBI:18420"/>
    </ligand>
</feature>
<feature type="binding site" evidence="4">
    <location>
        <position position="147"/>
    </location>
    <ligand>
        <name>Mg(2+)</name>
        <dbReference type="ChEBI" id="CHEBI:18420"/>
    </ligand>
</feature>
<dbReference type="SFLD" id="SFLDG00180">
    <property type="entry name" value="muconate_cycloisomerase"/>
    <property type="match status" value="1"/>
</dbReference>
<dbReference type="PANTHER" id="PTHR48073">
    <property type="entry name" value="O-SUCCINYLBENZOATE SYNTHASE-RELATED"/>
    <property type="match status" value="1"/>
</dbReference>
<gene>
    <name evidence="4" type="primary">menC</name>
    <name evidence="6" type="ORF">CZ674_10155</name>
</gene>
<dbReference type="CDD" id="cd03320">
    <property type="entry name" value="OSBS"/>
    <property type="match status" value="1"/>
</dbReference>
<proteinExistence type="inferred from homology"/>
<dbReference type="HAMAP" id="MF_00470">
    <property type="entry name" value="MenC_1"/>
    <property type="match status" value="1"/>
</dbReference>
<keyword evidence="7" id="KW-1185">Reference proteome</keyword>
<comment type="pathway">
    <text evidence="4">Quinol/quinone metabolism; menaquinone biosynthesis.</text>
</comment>
<evidence type="ECO:0000259" key="5">
    <source>
        <dbReference type="SMART" id="SM00922"/>
    </source>
</evidence>
<feature type="active site" description="Proton acceptor" evidence="4">
    <location>
        <position position="221"/>
    </location>
</feature>
<comment type="cofactor">
    <cofactor evidence="4">
        <name>a divalent metal cation</name>
        <dbReference type="ChEBI" id="CHEBI:60240"/>
    </cofactor>
</comment>
<dbReference type="UniPathway" id="UPA00079"/>
<evidence type="ECO:0000313" key="6">
    <source>
        <dbReference type="EMBL" id="SJM64876.1"/>
    </source>
</evidence>
<evidence type="ECO:0000256" key="2">
    <source>
        <dbReference type="ARBA" id="ARBA00022842"/>
    </source>
</evidence>